<dbReference type="GO" id="GO:0016301">
    <property type="term" value="F:kinase activity"/>
    <property type="evidence" value="ECO:0007669"/>
    <property type="project" value="UniProtKB-KW"/>
</dbReference>
<accession>A0ABY7BTZ9</accession>
<reference evidence="1 2" key="1">
    <citation type="journal article" date="2023" name="Microbiol. Resour. Announc.">
        <title>Complete Genome of 'Candidatus Phytoplasma rubi' RS, a Phytopathogenic Bacterium Associated with Rubus Stunt Disease.</title>
        <authorList>
            <person name="Duckeck D."/>
            <person name="Zubert C."/>
            <person name="Bohm J.W."/>
            <person name="Carminati G."/>
            <person name="Schneider B."/>
            <person name="Kube M."/>
        </authorList>
    </citation>
    <scope>NUCLEOTIDE SEQUENCE [LARGE SCALE GENOMIC DNA]</scope>
    <source>
        <strain evidence="1 2">RS</strain>
    </source>
</reference>
<dbReference type="EMBL" id="CP114006">
    <property type="protein sequence ID" value="WAN63380.1"/>
    <property type="molecule type" value="Genomic_DNA"/>
</dbReference>
<name>A0ABY7BTZ9_9MOLU</name>
<keyword evidence="1" id="KW-0418">Kinase</keyword>
<sequence length="60" mass="7256">MKQKKTNLLVILKEFLKNKKCLKFWNRAPQYNINRPNTPCLLPVITIRHLQTPFIFLNFK</sequence>
<organism evidence="1 2">
    <name type="scientific">Candidatus Phytoplasma rubi</name>
    <dbReference type="NCBI Taxonomy" id="399025"/>
    <lineage>
        <taxon>Bacteria</taxon>
        <taxon>Bacillati</taxon>
        <taxon>Mycoplasmatota</taxon>
        <taxon>Mollicutes</taxon>
        <taxon>Acholeplasmatales</taxon>
        <taxon>Acholeplasmataceae</taxon>
        <taxon>Candidatus Phytoplasma</taxon>
        <taxon>16SrV (Elm yellows group)</taxon>
    </lineage>
</organism>
<proteinExistence type="predicted"/>
<evidence type="ECO:0000313" key="1">
    <source>
        <dbReference type="EMBL" id="WAN63380.1"/>
    </source>
</evidence>
<dbReference type="Proteomes" id="UP001164727">
    <property type="component" value="Chromosome"/>
</dbReference>
<protein>
    <submittedName>
        <fullName evidence="1">Pyridoxal kinase</fullName>
    </submittedName>
</protein>
<evidence type="ECO:0000313" key="2">
    <source>
        <dbReference type="Proteomes" id="UP001164727"/>
    </source>
</evidence>
<keyword evidence="2" id="KW-1185">Reference proteome</keyword>
<keyword evidence="1" id="KW-0808">Transferase</keyword>
<gene>
    <name evidence="1" type="ORF">RS022_04930</name>
</gene>